<evidence type="ECO:0008006" key="3">
    <source>
        <dbReference type="Google" id="ProtNLM"/>
    </source>
</evidence>
<feature type="non-terminal residue" evidence="1">
    <location>
        <position position="378"/>
    </location>
</feature>
<dbReference type="SUPFAM" id="SSF53098">
    <property type="entry name" value="Ribonuclease H-like"/>
    <property type="match status" value="1"/>
</dbReference>
<dbReference type="AlphaFoldDB" id="E1ZVW3"/>
<evidence type="ECO:0000313" key="2">
    <source>
        <dbReference type="Proteomes" id="UP000000311"/>
    </source>
</evidence>
<accession>E1ZVW3</accession>
<dbReference type="Proteomes" id="UP000000311">
    <property type="component" value="Unassembled WGS sequence"/>
</dbReference>
<gene>
    <name evidence="1" type="ORF">EAG_05270</name>
</gene>
<dbReference type="OMA" id="HEYCTIM"/>
<keyword evidence="2" id="KW-1185">Reference proteome</keyword>
<evidence type="ECO:0000313" key="1">
    <source>
        <dbReference type="EMBL" id="EFN74674.1"/>
    </source>
</evidence>
<protein>
    <recommendedName>
        <fullName evidence="3">AC9 transposase</fullName>
    </recommendedName>
</protein>
<dbReference type="PANTHER" id="PTHR47501:SF5">
    <property type="entry name" value="HAT C-TERMINAL DIMERISATION DOMAIN-CONTAINING PROTEIN"/>
    <property type="match status" value="1"/>
</dbReference>
<dbReference type="EMBL" id="GL434652">
    <property type="protein sequence ID" value="EFN74674.1"/>
    <property type="molecule type" value="Genomic_DNA"/>
</dbReference>
<name>E1ZVW3_CAMFO</name>
<dbReference type="InterPro" id="IPR012337">
    <property type="entry name" value="RNaseH-like_sf"/>
</dbReference>
<proteinExistence type="predicted"/>
<sequence>YNHTVEHLKQTLQNINYISTTADIWSTKHKSFMGVTAHWINQDLKRCSYVLECRRFKGTHSYDRIAEMLLDIFSEYGLKHEQIVSTITDNGSNFVKAFAEFGITHGTAIDDSDDEEIKETIEFEIIPDESNATTHQTSTPYSAKNLINNNNFLLPHHLRCASHTLNLLATTDFFNALKGSTASRIHYSVFGKCTALWNASRGPKSSEIIHDALGCSLTYPCPTRWNSLYDATIQLLKYKTKLNDLNLKLNLCAFKEIEPEYLEEFCLLMKPIATALDYLQKEKDCFYGQLLPTLFSLKQRLQNLQEKNLRHTEFASFINDKSKSLSSLNTYPSVKKLFIRFNTSLCSSAAVERLFSFAGFIQSPTRQSLSDKCFQKLI</sequence>
<dbReference type="InParanoid" id="E1ZVW3"/>
<organism evidence="2">
    <name type="scientific">Camponotus floridanus</name>
    <name type="common">Florida carpenter ant</name>
    <dbReference type="NCBI Taxonomy" id="104421"/>
    <lineage>
        <taxon>Eukaryota</taxon>
        <taxon>Metazoa</taxon>
        <taxon>Ecdysozoa</taxon>
        <taxon>Arthropoda</taxon>
        <taxon>Hexapoda</taxon>
        <taxon>Insecta</taxon>
        <taxon>Pterygota</taxon>
        <taxon>Neoptera</taxon>
        <taxon>Endopterygota</taxon>
        <taxon>Hymenoptera</taxon>
        <taxon>Apocrita</taxon>
        <taxon>Aculeata</taxon>
        <taxon>Formicoidea</taxon>
        <taxon>Formicidae</taxon>
        <taxon>Formicinae</taxon>
        <taxon>Camponotus</taxon>
    </lineage>
</organism>
<reference evidence="1 2" key="1">
    <citation type="journal article" date="2010" name="Science">
        <title>Genomic comparison of the ants Camponotus floridanus and Harpegnathos saltator.</title>
        <authorList>
            <person name="Bonasio R."/>
            <person name="Zhang G."/>
            <person name="Ye C."/>
            <person name="Mutti N.S."/>
            <person name="Fang X."/>
            <person name="Qin N."/>
            <person name="Donahue G."/>
            <person name="Yang P."/>
            <person name="Li Q."/>
            <person name="Li C."/>
            <person name="Zhang P."/>
            <person name="Huang Z."/>
            <person name="Berger S.L."/>
            <person name="Reinberg D."/>
            <person name="Wang J."/>
            <person name="Liebig J."/>
        </authorList>
    </citation>
    <scope>NUCLEOTIDE SEQUENCE [LARGE SCALE GENOMIC DNA]</scope>
    <source>
        <strain evidence="2">C129</strain>
    </source>
</reference>
<dbReference type="PANTHER" id="PTHR47501">
    <property type="entry name" value="TRANSPOSASE-RELATED"/>
    <property type="match status" value="1"/>
</dbReference>
<dbReference type="OrthoDB" id="8195018at2759"/>
<feature type="non-terminal residue" evidence="1">
    <location>
        <position position="1"/>
    </location>
</feature>